<proteinExistence type="predicted"/>
<dbReference type="PROSITE" id="PS51186">
    <property type="entry name" value="GNAT"/>
    <property type="match status" value="1"/>
</dbReference>
<dbReference type="AlphaFoldDB" id="A0A0X3WUQ8"/>
<organism evidence="2 3">
    <name type="scientific">Streptomyces violaceusniger</name>
    <dbReference type="NCBI Taxonomy" id="68280"/>
    <lineage>
        <taxon>Bacteria</taxon>
        <taxon>Bacillati</taxon>
        <taxon>Actinomycetota</taxon>
        <taxon>Actinomycetes</taxon>
        <taxon>Kitasatosporales</taxon>
        <taxon>Streptomycetaceae</taxon>
        <taxon>Streptomyces</taxon>
        <taxon>Streptomyces violaceusniger group</taxon>
    </lineage>
</organism>
<dbReference type="OrthoDB" id="4536199at2"/>
<evidence type="ECO:0000313" key="3">
    <source>
        <dbReference type="Proteomes" id="UP000053413"/>
    </source>
</evidence>
<dbReference type="SUPFAM" id="SSF55729">
    <property type="entry name" value="Acyl-CoA N-acyltransferases (Nat)"/>
    <property type="match status" value="1"/>
</dbReference>
<dbReference type="Proteomes" id="UP000053413">
    <property type="component" value="Unassembled WGS sequence"/>
</dbReference>
<name>A0A0X3WUQ8_STRVO</name>
<gene>
    <name evidence="2" type="ORF">ADL28_16700</name>
</gene>
<protein>
    <recommendedName>
        <fullName evidence="1">N-acetyltransferase domain-containing protein</fullName>
    </recommendedName>
</protein>
<dbReference type="Gene3D" id="3.40.630.30">
    <property type="match status" value="1"/>
</dbReference>
<dbReference type="EMBL" id="LLZJ01000188">
    <property type="protein sequence ID" value="KUL60629.1"/>
    <property type="molecule type" value="Genomic_DNA"/>
</dbReference>
<sequence>MAGAAVEGGVSFVRIGDVESVWDDLLDIYRECWAHRLQLPHYAPEAFGEWLRRHAGEPGWEAVVAYWPGEPVGYIYANRLTGADDRWWCRTRPAPESVVAEASTVAVKEMMVRGQWRGIARGLHDVLLAGRPETQASLMVNPLNQAGRVQALYASWGYRKVGTAQPSPEAPVLTVMVR</sequence>
<comment type="caution">
    <text evidence="2">The sequence shown here is derived from an EMBL/GenBank/DDBJ whole genome shotgun (WGS) entry which is preliminary data.</text>
</comment>
<evidence type="ECO:0000313" key="2">
    <source>
        <dbReference type="EMBL" id="KUL60629.1"/>
    </source>
</evidence>
<reference evidence="3" key="1">
    <citation type="submission" date="2015-10" db="EMBL/GenBank/DDBJ databases">
        <authorList>
            <person name="Ju K.-S."/>
            <person name="Doroghazi J.R."/>
            <person name="Metcalf W.W."/>
        </authorList>
    </citation>
    <scope>NUCLEOTIDE SEQUENCE [LARGE SCALE GENOMIC DNA]</scope>
    <source>
        <strain evidence="3">NRRL F-8817</strain>
    </source>
</reference>
<feature type="domain" description="N-acetyltransferase" evidence="1">
    <location>
        <begin position="13"/>
        <end position="178"/>
    </location>
</feature>
<dbReference type="InterPro" id="IPR016181">
    <property type="entry name" value="Acyl_CoA_acyltransferase"/>
</dbReference>
<evidence type="ECO:0000259" key="1">
    <source>
        <dbReference type="PROSITE" id="PS51186"/>
    </source>
</evidence>
<dbReference type="InterPro" id="IPR000182">
    <property type="entry name" value="GNAT_dom"/>
</dbReference>
<accession>A0A0X3WUQ8</accession>
<dbReference type="GO" id="GO:0016747">
    <property type="term" value="F:acyltransferase activity, transferring groups other than amino-acyl groups"/>
    <property type="evidence" value="ECO:0007669"/>
    <property type="project" value="InterPro"/>
</dbReference>